<keyword evidence="3" id="KW-0067">ATP-binding</keyword>
<keyword evidence="2" id="KW-0547">Nucleotide-binding</keyword>
<dbReference type="Proteomes" id="UP000196138">
    <property type="component" value="Chromosome"/>
</dbReference>
<dbReference type="PROSITE" id="PS00329">
    <property type="entry name" value="HSP70_2"/>
    <property type="match status" value="1"/>
</dbReference>
<dbReference type="InterPro" id="IPR043129">
    <property type="entry name" value="ATPase_NBD"/>
</dbReference>
<keyword evidence="6" id="KW-1185">Reference proteome</keyword>
<organism evidence="5 6">
    <name type="scientific">Comamonas serinivorans</name>
    <dbReference type="NCBI Taxonomy" id="1082851"/>
    <lineage>
        <taxon>Bacteria</taxon>
        <taxon>Pseudomonadati</taxon>
        <taxon>Pseudomonadota</taxon>
        <taxon>Betaproteobacteria</taxon>
        <taxon>Burkholderiales</taxon>
        <taxon>Comamonadaceae</taxon>
        <taxon>Comamonas</taxon>
    </lineage>
</organism>
<evidence type="ECO:0000256" key="3">
    <source>
        <dbReference type="ARBA" id="ARBA00022840"/>
    </source>
</evidence>
<evidence type="ECO:0000256" key="2">
    <source>
        <dbReference type="ARBA" id="ARBA00022741"/>
    </source>
</evidence>
<evidence type="ECO:0000256" key="1">
    <source>
        <dbReference type="ARBA" id="ARBA00007381"/>
    </source>
</evidence>
<dbReference type="GO" id="GO:0005524">
    <property type="term" value="F:ATP binding"/>
    <property type="evidence" value="ECO:0007669"/>
    <property type="project" value="UniProtKB-KW"/>
</dbReference>
<protein>
    <recommendedName>
        <fullName evidence="7">Molecular chaperone DnaK</fullName>
    </recommendedName>
</protein>
<dbReference type="InterPro" id="IPR021030">
    <property type="entry name" value="DUF3731"/>
</dbReference>
<evidence type="ECO:0000256" key="4">
    <source>
        <dbReference type="SAM" id="MobiDB-lite"/>
    </source>
</evidence>
<dbReference type="PANTHER" id="PTHR42749:SF1">
    <property type="entry name" value="CELL SHAPE-DETERMINING PROTEIN MREB"/>
    <property type="match status" value="1"/>
</dbReference>
<reference evidence="5 6" key="1">
    <citation type="submission" date="2017-05" db="EMBL/GenBank/DDBJ databases">
        <authorList>
            <person name="Song R."/>
            <person name="Chenine A.L."/>
            <person name="Ruprecht R.M."/>
        </authorList>
    </citation>
    <scope>NUCLEOTIDE SEQUENCE [LARGE SCALE GENOMIC DNA]</scope>
    <source>
        <strain evidence="5 6">DSM 26136</strain>
    </source>
</reference>
<dbReference type="Pfam" id="PF00012">
    <property type="entry name" value="HSP70"/>
    <property type="match status" value="1"/>
</dbReference>
<dbReference type="SUPFAM" id="SSF53067">
    <property type="entry name" value="Actin-like ATPase domain"/>
    <property type="match status" value="2"/>
</dbReference>
<dbReference type="KEGG" id="cser:CCO03_18660"/>
<dbReference type="InterPro" id="IPR013126">
    <property type="entry name" value="Hsp_70_fam"/>
</dbReference>
<comment type="similarity">
    <text evidence="1">Belongs to the heat shock protein 70 family.</text>
</comment>
<evidence type="ECO:0008006" key="7">
    <source>
        <dbReference type="Google" id="ProtNLM"/>
    </source>
</evidence>
<dbReference type="AlphaFoldDB" id="A0A1Y0ESQ5"/>
<feature type="region of interest" description="Disordered" evidence="4">
    <location>
        <begin position="428"/>
        <end position="456"/>
    </location>
</feature>
<dbReference type="GO" id="GO:0140662">
    <property type="term" value="F:ATP-dependent protein folding chaperone"/>
    <property type="evidence" value="ECO:0007669"/>
    <property type="project" value="InterPro"/>
</dbReference>
<proteinExistence type="inferred from homology"/>
<evidence type="ECO:0000313" key="6">
    <source>
        <dbReference type="Proteomes" id="UP000196138"/>
    </source>
</evidence>
<sequence>MVGIDLGTSHVAVASLALADAVAHAVAGPVSASVADVTDDGIAMLPIAQLVGPAQVDARMLLPSLRYHPAPGELDAASLNQPWPTWQPPPDAELQQAIASYVHQGEAVEHPPAVIGTHARTLGAQVPSRLVSSAKSWLSHAGVDRTAPILPWGAPPDVPRVSPLHATASYLAHVRSAWDRRHPDAPLAQQAVCITVPASFDEGARALTVEAARLVGLQQVQLLEEPQAALTDWLQQPGPALAQQLQGVRLVLVVDVGGGTTDFSLMAVEPAGDAGPQLVRLTVGEHLMLGGDNMDLAIAHALEAPLSGGTRLSAARFALLVQQCRAAKERLLAADAPESLTVTLLGAGASVLGGSRSAVLTREQVAAWVVDGFLPQEGAEVLPRKRQSALVGFGLPHPADSAITRHLAAFLARSAPAMRQHLDAVMQGPAGIGSAGTSTASEGPGRDHLSELGPDDGARLPVPDAVLFNGGVFHAAALVERLTAVLTRWRGTPVRVLHNPHPDWAVARGAVAHLWGRHQSDWVSIHRSHEQIEKTGIPAVDEGGEPAPSAPLVPVPRIRAGSARSYFLWLQPADDTAAARMQAVCLLPHGQATGVVHALPQRFMLRLGEPVRFQLLASSLPTPWRAGEVVDVAALEAVWLPPLTTQIDAEDGSGASTGTGAVGRTARDVAVHVQASLSEVGTLEVACVCQDAPAGEAPTRWPLVFAVRGAQATVPAEASASPPDALTGRAVTPPWAAVAEGVTALVDEVFGEPAHAVDAGTVRRLRQALERRLGRRDTWPVALLRPLFDLLMARARRRRRSAEHERVWFNLAGYCLRPGLGEPRDAQRMASLWALHDDGLSYPKGQGNWAEWWICWRRVAAGLNEAQQMALMSSVAGALEHADQRHRAADSPLVAEGDMVRLVAVLENLSAPYRAELGEWLVQHLPQAAAATPTWWALGRTGARVPLHGSPHNVVAPELVQAWITTALAQDWRRNDAAMFAAVQMSRMTGDRARDVDEATRAQVLQRLQQARAPERWRTLVAEVVALSDDDLQRSVGEALPPGLRLLER</sequence>
<accession>A0A1Y0ESQ5</accession>
<dbReference type="Gene3D" id="3.30.420.40">
    <property type="match status" value="2"/>
</dbReference>
<dbReference type="EMBL" id="CP021455">
    <property type="protein sequence ID" value="ARU06411.1"/>
    <property type="molecule type" value="Genomic_DNA"/>
</dbReference>
<evidence type="ECO:0000313" key="5">
    <source>
        <dbReference type="EMBL" id="ARU06411.1"/>
    </source>
</evidence>
<dbReference type="PANTHER" id="PTHR42749">
    <property type="entry name" value="CELL SHAPE-DETERMINING PROTEIN MREB"/>
    <property type="match status" value="1"/>
</dbReference>
<dbReference type="InterPro" id="IPR018181">
    <property type="entry name" value="Heat_shock_70_CS"/>
</dbReference>
<dbReference type="CDD" id="cd10170">
    <property type="entry name" value="ASKHA_NBD_HSP70"/>
    <property type="match status" value="1"/>
</dbReference>
<dbReference type="Gene3D" id="3.90.640.10">
    <property type="entry name" value="Actin, Chain A, domain 4"/>
    <property type="match status" value="1"/>
</dbReference>
<name>A0A1Y0ESQ5_9BURK</name>
<gene>
    <name evidence="5" type="ORF">CCO03_18660</name>
</gene>
<dbReference type="Pfam" id="PF12531">
    <property type="entry name" value="DUF3731"/>
    <property type="match status" value="1"/>
</dbReference>